<feature type="region of interest" description="Disordered" evidence="1">
    <location>
        <begin position="8"/>
        <end position="36"/>
    </location>
</feature>
<organism evidence="2 3">
    <name type="scientific">Elaeophora elaphi</name>
    <dbReference type="NCBI Taxonomy" id="1147741"/>
    <lineage>
        <taxon>Eukaryota</taxon>
        <taxon>Metazoa</taxon>
        <taxon>Ecdysozoa</taxon>
        <taxon>Nematoda</taxon>
        <taxon>Chromadorea</taxon>
        <taxon>Rhabditida</taxon>
        <taxon>Spirurina</taxon>
        <taxon>Spiruromorpha</taxon>
        <taxon>Filarioidea</taxon>
        <taxon>Onchocercidae</taxon>
        <taxon>Elaeophora</taxon>
    </lineage>
</organism>
<sequence length="79" mass="9280">MTTYHFIRMNRKCKDDQRQQQQQQQREEKNLPVNTGLAPFEKTCSKLNVSKSRAIHDSNIDNPYVSFTFQEGFTNNGLK</sequence>
<dbReference type="AlphaFoldDB" id="A0A0R3RUN1"/>
<name>A0A0R3RUN1_9BILA</name>
<keyword evidence="2" id="KW-1185">Reference proteome</keyword>
<accession>A0A0R3RUN1</accession>
<dbReference type="STRING" id="1147741.A0A0R3RUN1"/>
<evidence type="ECO:0000313" key="3">
    <source>
        <dbReference type="WBParaSite" id="EEL_0000574001-mRNA-1"/>
    </source>
</evidence>
<protein>
    <submittedName>
        <fullName evidence="3">Uncharacterized protein</fullName>
    </submittedName>
</protein>
<proteinExistence type="predicted"/>
<dbReference type="WBParaSite" id="EEL_0000574001-mRNA-1">
    <property type="protein sequence ID" value="EEL_0000574001-mRNA-1"/>
    <property type="gene ID" value="EEL_0000574001"/>
</dbReference>
<reference evidence="3" key="1">
    <citation type="submission" date="2017-02" db="UniProtKB">
        <authorList>
            <consortium name="WormBaseParasite"/>
        </authorList>
    </citation>
    <scope>IDENTIFICATION</scope>
</reference>
<evidence type="ECO:0000256" key="1">
    <source>
        <dbReference type="SAM" id="MobiDB-lite"/>
    </source>
</evidence>
<dbReference type="Proteomes" id="UP000050640">
    <property type="component" value="Unplaced"/>
</dbReference>
<evidence type="ECO:0000313" key="2">
    <source>
        <dbReference type="Proteomes" id="UP000050640"/>
    </source>
</evidence>